<proteinExistence type="predicted"/>
<protein>
    <recommendedName>
        <fullName evidence="1">TtsA-like Glycoside hydrolase family 108 domain-containing protein</fullName>
    </recommendedName>
</protein>
<dbReference type="OrthoDB" id="9815229at2"/>
<dbReference type="SUPFAM" id="SSF53955">
    <property type="entry name" value="Lysozyme-like"/>
    <property type="match status" value="1"/>
</dbReference>
<comment type="caution">
    <text evidence="2">The sequence shown here is derived from an EMBL/GenBank/DDBJ whole genome shotgun (WGS) entry which is preliminary data.</text>
</comment>
<evidence type="ECO:0000313" key="2">
    <source>
        <dbReference type="EMBL" id="OAS24850.1"/>
    </source>
</evidence>
<feature type="domain" description="TtsA-like Glycoside hydrolase family 108" evidence="1">
    <location>
        <begin position="11"/>
        <end position="94"/>
    </location>
</feature>
<dbReference type="STRING" id="427683.A5481_12200"/>
<dbReference type="InterPro" id="IPR008565">
    <property type="entry name" value="TtsA-like_GH18_dom"/>
</dbReference>
<accession>A0A179SAJ1</accession>
<gene>
    <name evidence="2" type="ORF">A5481_12200</name>
</gene>
<dbReference type="Gene3D" id="1.20.141.10">
    <property type="entry name" value="Chitosanase, subunit A, domain 1"/>
    <property type="match status" value="1"/>
</dbReference>
<sequence>MAASNAITAITRILACEAGYENIPKDHEGSTNCGITQATLAAWRGHPITKVSVQALPEMEEVNIYRAEYCGRVHGDALPGGLDYAVVDFGVNSGVGRANLYLQFVLKAWKLYGGESTASSRPRPWQLSPS</sequence>
<evidence type="ECO:0000259" key="1">
    <source>
        <dbReference type="Pfam" id="PF05838"/>
    </source>
</evidence>
<dbReference type="CDD" id="cd13926">
    <property type="entry name" value="N-acetylmuramidase_GH108"/>
    <property type="match status" value="1"/>
</dbReference>
<evidence type="ECO:0000313" key="3">
    <source>
        <dbReference type="Proteomes" id="UP000078316"/>
    </source>
</evidence>
<dbReference type="RefSeq" id="WP_053082408.1">
    <property type="nucleotide sequence ID" value="NZ_LWHQ01000021.1"/>
</dbReference>
<dbReference type="Pfam" id="PF05838">
    <property type="entry name" value="Glyco_hydro_108"/>
    <property type="match status" value="1"/>
</dbReference>
<reference evidence="2 3" key="1">
    <citation type="submission" date="2016-04" db="EMBL/GenBank/DDBJ databases">
        <authorList>
            <person name="Evans L.H."/>
            <person name="Alamgir A."/>
            <person name="Owens N."/>
            <person name="Weber N.D."/>
            <person name="Virtaneva K."/>
            <person name="Barbian K."/>
            <person name="Babar A."/>
            <person name="Rosenke K."/>
        </authorList>
    </citation>
    <scope>NUCLEOTIDE SEQUENCE [LARGE SCALE GENOMIC DNA]</scope>
    <source>
        <strain evidence="2 3">PMB02</strain>
    </source>
</reference>
<organism evidence="2 3">
    <name type="scientific">Methylobacterium platani</name>
    <dbReference type="NCBI Taxonomy" id="427683"/>
    <lineage>
        <taxon>Bacteria</taxon>
        <taxon>Pseudomonadati</taxon>
        <taxon>Pseudomonadota</taxon>
        <taxon>Alphaproteobacteria</taxon>
        <taxon>Hyphomicrobiales</taxon>
        <taxon>Methylobacteriaceae</taxon>
        <taxon>Methylobacterium</taxon>
    </lineage>
</organism>
<dbReference type="Proteomes" id="UP000078316">
    <property type="component" value="Unassembled WGS sequence"/>
</dbReference>
<dbReference type="InterPro" id="IPR023346">
    <property type="entry name" value="Lysozyme-like_dom_sf"/>
</dbReference>
<dbReference type="AlphaFoldDB" id="A0A179SAJ1"/>
<dbReference type="EMBL" id="LWHQ01000021">
    <property type="protein sequence ID" value="OAS24850.1"/>
    <property type="molecule type" value="Genomic_DNA"/>
</dbReference>
<name>A0A179SAJ1_9HYPH</name>